<keyword evidence="4" id="KW-0479">Metal-binding</keyword>
<evidence type="ECO:0000259" key="10">
    <source>
        <dbReference type="PROSITE" id="PS51384"/>
    </source>
</evidence>
<dbReference type="InterPro" id="IPR001041">
    <property type="entry name" value="2Fe-2S_ferredoxin-type"/>
</dbReference>
<proteinExistence type="predicted"/>
<evidence type="ECO:0000256" key="8">
    <source>
        <dbReference type="ARBA" id="ARBA00023014"/>
    </source>
</evidence>
<comment type="caution">
    <text evidence="11">The sequence shown here is derived from an EMBL/GenBank/DDBJ whole genome shotgun (WGS) entry which is preliminary data.</text>
</comment>
<organism evidence="11 12">
    <name type="scientific">Crossiella cryophila</name>
    <dbReference type="NCBI Taxonomy" id="43355"/>
    <lineage>
        <taxon>Bacteria</taxon>
        <taxon>Bacillati</taxon>
        <taxon>Actinomycetota</taxon>
        <taxon>Actinomycetes</taxon>
        <taxon>Pseudonocardiales</taxon>
        <taxon>Pseudonocardiaceae</taxon>
        <taxon>Crossiella</taxon>
    </lineage>
</organism>
<dbReference type="InterPro" id="IPR008333">
    <property type="entry name" value="Cbr1-like_FAD-bd_dom"/>
</dbReference>
<keyword evidence="11" id="KW-0503">Monooxygenase</keyword>
<evidence type="ECO:0000256" key="3">
    <source>
        <dbReference type="ARBA" id="ARBA00022714"/>
    </source>
</evidence>
<name>A0A7W7FW09_9PSEU</name>
<protein>
    <submittedName>
        <fullName evidence="11">3-ketosteroid 9alpha-monooxygenase subunit B</fullName>
        <ecNumber evidence="11">1.14.15.30</ecNumber>
    </submittedName>
</protein>
<dbReference type="AlphaFoldDB" id="A0A7W7FW09"/>
<keyword evidence="5" id="KW-0274">FAD</keyword>
<evidence type="ECO:0000256" key="6">
    <source>
        <dbReference type="ARBA" id="ARBA00023002"/>
    </source>
</evidence>
<gene>
    <name evidence="11" type="ORF">HNR67_007169</name>
</gene>
<dbReference type="InterPro" id="IPR001433">
    <property type="entry name" value="OxRdtase_FAD/NAD-bd"/>
</dbReference>
<dbReference type="GO" id="GO:0051537">
    <property type="term" value="F:2 iron, 2 sulfur cluster binding"/>
    <property type="evidence" value="ECO:0007669"/>
    <property type="project" value="UniProtKB-KW"/>
</dbReference>
<dbReference type="Pfam" id="PF00175">
    <property type="entry name" value="NAD_binding_1"/>
    <property type="match status" value="1"/>
</dbReference>
<evidence type="ECO:0000256" key="4">
    <source>
        <dbReference type="ARBA" id="ARBA00022723"/>
    </source>
</evidence>
<sequence length="336" mass="35979">MADRGHRLRVSTVVSETADARTLVFEVPPELAEVFRHRPGQFLTLRVPGERGEIARSYSLCNGPGEPPAVTVKRVAEGYGSNWLCDRITAGAELDVLPPAGVFTPPSLEEDLLLFAGGSGITPVISIIKAALANGSGRLTLFYANRDEHSVIFAAQLRALCTAHPDRLRVIHWLESVQGLPTVPALRAFAAALTGHRVFLCGPGPFMTAVLAALSTVDIPEDRIHREVFLSLSDNPFAAAPEADAEAAVVEVDLDGARHTLPWPRERKLLDVLLDHGLAAPYSCRAGACSACACRLLDGKVTLANNEVLDEEDLAEGIILACQALPAADSVRISYE</sequence>
<dbReference type="Gene3D" id="2.40.30.10">
    <property type="entry name" value="Translation factors"/>
    <property type="match status" value="1"/>
</dbReference>
<dbReference type="Gene3D" id="3.40.50.80">
    <property type="entry name" value="Nucleotide-binding domain of ferredoxin-NADP reductase (FNR) module"/>
    <property type="match status" value="1"/>
</dbReference>
<evidence type="ECO:0000256" key="7">
    <source>
        <dbReference type="ARBA" id="ARBA00023004"/>
    </source>
</evidence>
<dbReference type="InterPro" id="IPR017938">
    <property type="entry name" value="Riboflavin_synthase-like_b-brl"/>
</dbReference>
<dbReference type="PRINTS" id="PR00410">
    <property type="entry name" value="PHEHYDRXLASE"/>
</dbReference>
<dbReference type="PROSITE" id="PS51384">
    <property type="entry name" value="FAD_FR"/>
    <property type="match status" value="1"/>
</dbReference>
<dbReference type="Proteomes" id="UP000533598">
    <property type="component" value="Unassembled WGS sequence"/>
</dbReference>
<dbReference type="InterPro" id="IPR039261">
    <property type="entry name" value="FNR_nucleotide-bd"/>
</dbReference>
<dbReference type="PRINTS" id="PR00371">
    <property type="entry name" value="FPNCR"/>
</dbReference>
<dbReference type="Gene3D" id="3.10.20.30">
    <property type="match status" value="1"/>
</dbReference>
<dbReference type="GO" id="GO:0036200">
    <property type="term" value="F:3-ketosteroid 9-alpha-monooxygenase activity"/>
    <property type="evidence" value="ECO:0007669"/>
    <property type="project" value="UniProtKB-EC"/>
</dbReference>
<dbReference type="InterPro" id="IPR050415">
    <property type="entry name" value="MRET"/>
</dbReference>
<dbReference type="CDD" id="cd00207">
    <property type="entry name" value="fer2"/>
    <property type="match status" value="1"/>
</dbReference>
<dbReference type="GO" id="GO:0046872">
    <property type="term" value="F:metal ion binding"/>
    <property type="evidence" value="ECO:0007669"/>
    <property type="project" value="UniProtKB-KW"/>
</dbReference>
<reference evidence="11 12" key="1">
    <citation type="submission" date="2020-08" db="EMBL/GenBank/DDBJ databases">
        <title>Sequencing the genomes of 1000 actinobacteria strains.</title>
        <authorList>
            <person name="Klenk H.-P."/>
        </authorList>
    </citation>
    <scope>NUCLEOTIDE SEQUENCE [LARGE SCALE GENOMIC DNA]</scope>
    <source>
        <strain evidence="11 12">DSM 44230</strain>
    </source>
</reference>
<dbReference type="InterPro" id="IPR017927">
    <property type="entry name" value="FAD-bd_FR_type"/>
</dbReference>
<keyword evidence="2" id="KW-0285">Flavoprotein</keyword>
<dbReference type="PROSITE" id="PS51085">
    <property type="entry name" value="2FE2S_FER_2"/>
    <property type="match status" value="1"/>
</dbReference>
<feature type="domain" description="FAD-binding FR-type" evidence="10">
    <location>
        <begin position="3"/>
        <end position="106"/>
    </location>
</feature>
<keyword evidence="12" id="KW-1185">Reference proteome</keyword>
<dbReference type="SUPFAM" id="SSF63380">
    <property type="entry name" value="Riboflavin synthase domain-like"/>
    <property type="match status" value="1"/>
</dbReference>
<evidence type="ECO:0000256" key="1">
    <source>
        <dbReference type="ARBA" id="ARBA00001974"/>
    </source>
</evidence>
<dbReference type="PANTHER" id="PTHR47354">
    <property type="entry name" value="NADH OXIDOREDUCTASE HCR"/>
    <property type="match status" value="1"/>
</dbReference>
<dbReference type="InterPro" id="IPR036010">
    <property type="entry name" value="2Fe-2S_ferredoxin-like_sf"/>
</dbReference>
<comment type="cofactor">
    <cofactor evidence="1">
        <name>FAD</name>
        <dbReference type="ChEBI" id="CHEBI:57692"/>
    </cofactor>
</comment>
<keyword evidence="8" id="KW-0411">Iron-sulfur</keyword>
<evidence type="ECO:0000313" key="12">
    <source>
        <dbReference type="Proteomes" id="UP000533598"/>
    </source>
</evidence>
<evidence type="ECO:0000256" key="5">
    <source>
        <dbReference type="ARBA" id="ARBA00022827"/>
    </source>
</evidence>
<evidence type="ECO:0000313" key="11">
    <source>
        <dbReference type="EMBL" id="MBB4681051.1"/>
    </source>
</evidence>
<dbReference type="Pfam" id="PF00970">
    <property type="entry name" value="FAD_binding_6"/>
    <property type="match status" value="1"/>
</dbReference>
<keyword evidence="6 11" id="KW-0560">Oxidoreductase</keyword>
<dbReference type="PANTHER" id="PTHR47354:SF8">
    <property type="entry name" value="1,2-PHENYLACETYL-COA EPOXIDASE, SUBUNIT E"/>
    <property type="match status" value="1"/>
</dbReference>
<dbReference type="GO" id="GO:0050660">
    <property type="term" value="F:flavin adenine dinucleotide binding"/>
    <property type="evidence" value="ECO:0007669"/>
    <property type="project" value="TreeGrafter"/>
</dbReference>
<dbReference type="InterPro" id="IPR001709">
    <property type="entry name" value="Flavoprot_Pyr_Nucl_cyt_Rdtase"/>
</dbReference>
<dbReference type="SUPFAM" id="SSF52343">
    <property type="entry name" value="Ferredoxin reductase-like, C-terminal NADP-linked domain"/>
    <property type="match status" value="1"/>
</dbReference>
<dbReference type="SUPFAM" id="SSF54292">
    <property type="entry name" value="2Fe-2S ferredoxin-like"/>
    <property type="match status" value="1"/>
</dbReference>
<dbReference type="PROSITE" id="PS00197">
    <property type="entry name" value="2FE2S_FER_1"/>
    <property type="match status" value="1"/>
</dbReference>
<dbReference type="InterPro" id="IPR012675">
    <property type="entry name" value="Beta-grasp_dom_sf"/>
</dbReference>
<dbReference type="CDD" id="cd06214">
    <property type="entry name" value="PA_degradation_oxidoreductase_like"/>
    <property type="match status" value="1"/>
</dbReference>
<keyword evidence="7" id="KW-0408">Iron</keyword>
<keyword evidence="3" id="KW-0001">2Fe-2S</keyword>
<dbReference type="RefSeq" id="WP_185007320.1">
    <property type="nucleotide sequence ID" value="NZ_BAAAUI010000039.1"/>
</dbReference>
<feature type="domain" description="2Fe-2S ferredoxin-type" evidence="9">
    <location>
        <begin position="248"/>
        <end position="336"/>
    </location>
</feature>
<dbReference type="Pfam" id="PF00111">
    <property type="entry name" value="Fer2"/>
    <property type="match status" value="1"/>
</dbReference>
<dbReference type="InterPro" id="IPR006058">
    <property type="entry name" value="2Fe2S_fd_BS"/>
</dbReference>
<evidence type="ECO:0000256" key="2">
    <source>
        <dbReference type="ARBA" id="ARBA00022630"/>
    </source>
</evidence>
<accession>A0A7W7FW09</accession>
<dbReference type="EMBL" id="JACHMH010000001">
    <property type="protein sequence ID" value="MBB4681051.1"/>
    <property type="molecule type" value="Genomic_DNA"/>
</dbReference>
<dbReference type="EC" id="1.14.15.30" evidence="11"/>
<evidence type="ECO:0000259" key="9">
    <source>
        <dbReference type="PROSITE" id="PS51085"/>
    </source>
</evidence>